<feature type="compositionally biased region" description="Basic and acidic residues" evidence="1">
    <location>
        <begin position="10"/>
        <end position="20"/>
    </location>
</feature>
<gene>
    <name evidence="2" type="ORF">GUITHDRAFT_111785</name>
</gene>
<feature type="region of interest" description="Disordered" evidence="1">
    <location>
        <begin position="100"/>
        <end position="140"/>
    </location>
</feature>
<dbReference type="EnsemblProtists" id="EKX42222">
    <property type="protein sequence ID" value="EKX42222"/>
    <property type="gene ID" value="GUITHDRAFT_111785"/>
</dbReference>
<feature type="region of interest" description="Disordered" evidence="1">
    <location>
        <begin position="1"/>
        <end position="22"/>
    </location>
</feature>
<evidence type="ECO:0000313" key="4">
    <source>
        <dbReference type="Proteomes" id="UP000011087"/>
    </source>
</evidence>
<evidence type="ECO:0000313" key="3">
    <source>
        <dbReference type="EnsemblProtists" id="EKX42222"/>
    </source>
</evidence>
<protein>
    <submittedName>
        <fullName evidence="2 3">Uncharacterized protein</fullName>
    </submittedName>
</protein>
<reference evidence="3" key="3">
    <citation type="submission" date="2015-06" db="UniProtKB">
        <authorList>
            <consortium name="EnsemblProtists"/>
        </authorList>
    </citation>
    <scope>IDENTIFICATION</scope>
</reference>
<sequence>MRSSSSRSDGAGKLDPDSKRAQQLKMAEALKRIAKEDKKTHLLHPDTMLASIELEGKNWKPTMIHARKAMENGVDEHEVLGMDGMGLIEELVASFIPIQPIQPYKPRQAKSDNREDISSVAADESSTLSSEGEESDEDDS</sequence>
<dbReference type="Proteomes" id="UP000011087">
    <property type="component" value="Unassembled WGS sequence"/>
</dbReference>
<dbReference type="GeneID" id="17298838"/>
<keyword evidence="4" id="KW-1185">Reference proteome</keyword>
<organism evidence="2">
    <name type="scientific">Guillardia theta (strain CCMP2712)</name>
    <name type="common">Cryptophyte</name>
    <dbReference type="NCBI Taxonomy" id="905079"/>
    <lineage>
        <taxon>Eukaryota</taxon>
        <taxon>Cryptophyceae</taxon>
        <taxon>Pyrenomonadales</taxon>
        <taxon>Geminigeraceae</taxon>
        <taxon>Guillardia</taxon>
    </lineage>
</organism>
<accession>L1J1N6</accession>
<dbReference type="RefSeq" id="XP_005829202.1">
    <property type="nucleotide sequence ID" value="XM_005829145.1"/>
</dbReference>
<evidence type="ECO:0000313" key="2">
    <source>
        <dbReference type="EMBL" id="EKX42222.1"/>
    </source>
</evidence>
<evidence type="ECO:0000256" key="1">
    <source>
        <dbReference type="SAM" id="MobiDB-lite"/>
    </source>
</evidence>
<name>L1J1N6_GUITC</name>
<dbReference type="KEGG" id="gtt:GUITHDRAFT_111785"/>
<reference evidence="4" key="2">
    <citation type="submission" date="2012-11" db="EMBL/GenBank/DDBJ databases">
        <authorList>
            <person name="Kuo A."/>
            <person name="Curtis B.A."/>
            <person name="Tanifuji G."/>
            <person name="Burki F."/>
            <person name="Gruber A."/>
            <person name="Irimia M."/>
            <person name="Maruyama S."/>
            <person name="Arias M.C."/>
            <person name="Ball S.G."/>
            <person name="Gile G.H."/>
            <person name="Hirakawa Y."/>
            <person name="Hopkins J.F."/>
            <person name="Rensing S.A."/>
            <person name="Schmutz J."/>
            <person name="Symeonidi A."/>
            <person name="Elias M."/>
            <person name="Eveleigh R.J."/>
            <person name="Herman E.K."/>
            <person name="Klute M.J."/>
            <person name="Nakayama T."/>
            <person name="Obornik M."/>
            <person name="Reyes-Prieto A."/>
            <person name="Armbrust E.V."/>
            <person name="Aves S.J."/>
            <person name="Beiko R.G."/>
            <person name="Coutinho P."/>
            <person name="Dacks J.B."/>
            <person name="Durnford D.G."/>
            <person name="Fast N.M."/>
            <person name="Green B.R."/>
            <person name="Grisdale C."/>
            <person name="Hempe F."/>
            <person name="Henrissat B."/>
            <person name="Hoppner M.P."/>
            <person name="Ishida K.-I."/>
            <person name="Kim E."/>
            <person name="Koreny L."/>
            <person name="Kroth P.G."/>
            <person name="Liu Y."/>
            <person name="Malik S.-B."/>
            <person name="Maier U.G."/>
            <person name="McRose D."/>
            <person name="Mock T."/>
            <person name="Neilson J.A."/>
            <person name="Onodera N.T."/>
            <person name="Poole A.M."/>
            <person name="Pritham E.J."/>
            <person name="Richards T.A."/>
            <person name="Rocap G."/>
            <person name="Roy S.W."/>
            <person name="Sarai C."/>
            <person name="Schaack S."/>
            <person name="Shirato S."/>
            <person name="Slamovits C.H."/>
            <person name="Spencer D.F."/>
            <person name="Suzuki S."/>
            <person name="Worden A.Z."/>
            <person name="Zauner S."/>
            <person name="Barry K."/>
            <person name="Bell C."/>
            <person name="Bharti A.K."/>
            <person name="Crow J.A."/>
            <person name="Grimwood J."/>
            <person name="Kramer R."/>
            <person name="Lindquist E."/>
            <person name="Lucas S."/>
            <person name="Salamov A."/>
            <person name="McFadden G.I."/>
            <person name="Lane C.E."/>
            <person name="Keeling P.J."/>
            <person name="Gray M.W."/>
            <person name="Grigoriev I.V."/>
            <person name="Archibald J.M."/>
        </authorList>
    </citation>
    <scope>NUCLEOTIDE SEQUENCE</scope>
    <source>
        <strain evidence="4">CCMP2712</strain>
    </source>
</reference>
<dbReference type="EMBL" id="JH993018">
    <property type="protein sequence ID" value="EKX42222.1"/>
    <property type="molecule type" value="Genomic_DNA"/>
</dbReference>
<feature type="compositionally biased region" description="Acidic residues" evidence="1">
    <location>
        <begin position="131"/>
        <end position="140"/>
    </location>
</feature>
<dbReference type="HOGENOM" id="CLU_1838989_0_0_1"/>
<proteinExistence type="predicted"/>
<reference evidence="2 4" key="1">
    <citation type="journal article" date="2012" name="Nature">
        <title>Algal genomes reveal evolutionary mosaicism and the fate of nucleomorphs.</title>
        <authorList>
            <consortium name="DOE Joint Genome Institute"/>
            <person name="Curtis B.A."/>
            <person name="Tanifuji G."/>
            <person name="Burki F."/>
            <person name="Gruber A."/>
            <person name="Irimia M."/>
            <person name="Maruyama S."/>
            <person name="Arias M.C."/>
            <person name="Ball S.G."/>
            <person name="Gile G.H."/>
            <person name="Hirakawa Y."/>
            <person name="Hopkins J.F."/>
            <person name="Kuo A."/>
            <person name="Rensing S.A."/>
            <person name="Schmutz J."/>
            <person name="Symeonidi A."/>
            <person name="Elias M."/>
            <person name="Eveleigh R.J."/>
            <person name="Herman E.K."/>
            <person name="Klute M.J."/>
            <person name="Nakayama T."/>
            <person name="Obornik M."/>
            <person name="Reyes-Prieto A."/>
            <person name="Armbrust E.V."/>
            <person name="Aves S.J."/>
            <person name="Beiko R.G."/>
            <person name="Coutinho P."/>
            <person name="Dacks J.B."/>
            <person name="Durnford D.G."/>
            <person name="Fast N.M."/>
            <person name="Green B.R."/>
            <person name="Grisdale C.J."/>
            <person name="Hempel F."/>
            <person name="Henrissat B."/>
            <person name="Hoppner M.P."/>
            <person name="Ishida K."/>
            <person name="Kim E."/>
            <person name="Koreny L."/>
            <person name="Kroth P.G."/>
            <person name="Liu Y."/>
            <person name="Malik S.B."/>
            <person name="Maier U.G."/>
            <person name="McRose D."/>
            <person name="Mock T."/>
            <person name="Neilson J.A."/>
            <person name="Onodera N.T."/>
            <person name="Poole A.M."/>
            <person name="Pritham E.J."/>
            <person name="Richards T.A."/>
            <person name="Rocap G."/>
            <person name="Roy S.W."/>
            <person name="Sarai C."/>
            <person name="Schaack S."/>
            <person name="Shirato S."/>
            <person name="Slamovits C.H."/>
            <person name="Spencer D.F."/>
            <person name="Suzuki S."/>
            <person name="Worden A.Z."/>
            <person name="Zauner S."/>
            <person name="Barry K."/>
            <person name="Bell C."/>
            <person name="Bharti A.K."/>
            <person name="Crow J.A."/>
            <person name="Grimwood J."/>
            <person name="Kramer R."/>
            <person name="Lindquist E."/>
            <person name="Lucas S."/>
            <person name="Salamov A."/>
            <person name="McFadden G.I."/>
            <person name="Lane C.E."/>
            <person name="Keeling P.J."/>
            <person name="Gray M.W."/>
            <person name="Grigoriev I.V."/>
            <person name="Archibald J.M."/>
        </authorList>
    </citation>
    <scope>NUCLEOTIDE SEQUENCE</scope>
    <source>
        <strain evidence="2 4">CCMP2712</strain>
    </source>
</reference>
<dbReference type="PaxDb" id="55529-EKX42222"/>
<dbReference type="AlphaFoldDB" id="L1J1N6"/>